<protein>
    <recommendedName>
        <fullName evidence="1">ChrB N-terminal domain-containing protein</fullName>
    </recommendedName>
</protein>
<proteinExistence type="predicted"/>
<dbReference type="Pfam" id="PF20229">
    <property type="entry name" value="ChrB_N"/>
    <property type="match status" value="1"/>
</dbReference>
<accession>A0A3G2R761</accession>
<dbReference type="RefSeq" id="WP_122015109.1">
    <property type="nucleotide sequence ID" value="NZ_CP033169.1"/>
</dbReference>
<organism evidence="2 3">
    <name type="scientific">Biomaibacter acetigenes</name>
    <dbReference type="NCBI Taxonomy" id="2316383"/>
    <lineage>
        <taxon>Bacteria</taxon>
        <taxon>Bacillati</taxon>
        <taxon>Bacillota</taxon>
        <taxon>Clostridia</taxon>
        <taxon>Thermosediminibacterales</taxon>
        <taxon>Tepidanaerobacteraceae</taxon>
        <taxon>Biomaibacter</taxon>
    </lineage>
</organism>
<evidence type="ECO:0000259" key="1">
    <source>
        <dbReference type="Pfam" id="PF20229"/>
    </source>
</evidence>
<feature type="domain" description="ChrB N-terminal" evidence="1">
    <location>
        <begin position="22"/>
        <end position="177"/>
    </location>
</feature>
<dbReference type="AlphaFoldDB" id="A0A3G2R761"/>
<evidence type="ECO:0000313" key="2">
    <source>
        <dbReference type="EMBL" id="AYO31239.1"/>
    </source>
</evidence>
<reference evidence="2 3" key="1">
    <citation type="submission" date="2018-10" db="EMBL/GenBank/DDBJ databases">
        <authorList>
            <person name="Zhang X."/>
        </authorList>
    </citation>
    <scope>NUCLEOTIDE SEQUENCE [LARGE SCALE GENOMIC DNA]</scope>
    <source>
        <strain evidence="2 3">SK-G1</strain>
    </source>
</reference>
<dbReference type="KEGG" id="bacg:D2962_12075"/>
<dbReference type="InterPro" id="IPR046858">
    <property type="entry name" value="ChrB_N"/>
</dbReference>
<sequence length="180" mass="21230">MSEKISWLLLIYKVPSEPSTLRVKAWRKLKEVGALYLQQSVAVYPGINNLENEIRILTRDIKESGGEALLLQVAALSSEDENYLISKFNEQRDLEYEELMDKCNDFFSEIEKETAKQNFTFAELEENDEEIDKLSRWFSKIKERDFFGSEKRQKAEEMMAKCRQYLLEFAEKIYKKEGTI</sequence>
<gene>
    <name evidence="2" type="ORF">D2962_12075</name>
</gene>
<evidence type="ECO:0000313" key="3">
    <source>
        <dbReference type="Proteomes" id="UP000280960"/>
    </source>
</evidence>
<dbReference type="Proteomes" id="UP000280960">
    <property type="component" value="Chromosome"/>
</dbReference>
<name>A0A3G2R761_9FIRM</name>
<dbReference type="EMBL" id="CP033169">
    <property type="protein sequence ID" value="AYO31239.1"/>
    <property type="molecule type" value="Genomic_DNA"/>
</dbReference>
<keyword evidence="3" id="KW-1185">Reference proteome</keyword>